<dbReference type="Pfam" id="PF01381">
    <property type="entry name" value="HTH_3"/>
    <property type="match status" value="1"/>
</dbReference>
<dbReference type="PROSITE" id="PS50943">
    <property type="entry name" value="HTH_CROC1"/>
    <property type="match status" value="1"/>
</dbReference>
<feature type="domain" description="HTH cro/C1-type" evidence="1">
    <location>
        <begin position="19"/>
        <end position="78"/>
    </location>
</feature>
<dbReference type="RefSeq" id="WP_344248187.1">
    <property type="nucleotide sequence ID" value="NZ_BAAAHH010000092.1"/>
</dbReference>
<dbReference type="Proteomes" id="UP001500665">
    <property type="component" value="Unassembled WGS sequence"/>
</dbReference>
<evidence type="ECO:0000259" key="1">
    <source>
        <dbReference type="PROSITE" id="PS50943"/>
    </source>
</evidence>
<name>A0ABN1S2X0_9ACTN</name>
<proteinExistence type="predicted"/>
<dbReference type="CDD" id="cd00093">
    <property type="entry name" value="HTH_XRE"/>
    <property type="match status" value="1"/>
</dbReference>
<sequence length="174" mass="18466">MAAEPIGVGQHGEHLATEIVRMRGLRGWDQRTLAARITEHGRALSASVLGKVEAKKRRVDVDDLVAIAKAFGVPASRLLGEADYDEPKPERVPGALGLQVDDDIAALGDLEGMAPSLAELARALAREIDSGTLFDSRSLPPLARELREVLTKLAELAAGEDDDDDGLGDLGTPD</sequence>
<dbReference type="InterPro" id="IPR001387">
    <property type="entry name" value="Cro/C1-type_HTH"/>
</dbReference>
<organism evidence="2 3">
    <name type="scientific">Actinocorallia libanotica</name>
    <dbReference type="NCBI Taxonomy" id="46162"/>
    <lineage>
        <taxon>Bacteria</taxon>
        <taxon>Bacillati</taxon>
        <taxon>Actinomycetota</taxon>
        <taxon>Actinomycetes</taxon>
        <taxon>Streptosporangiales</taxon>
        <taxon>Thermomonosporaceae</taxon>
        <taxon>Actinocorallia</taxon>
    </lineage>
</organism>
<evidence type="ECO:0000313" key="3">
    <source>
        <dbReference type="Proteomes" id="UP001500665"/>
    </source>
</evidence>
<dbReference type="InterPro" id="IPR010982">
    <property type="entry name" value="Lambda_DNA-bd_dom_sf"/>
</dbReference>
<evidence type="ECO:0000313" key="2">
    <source>
        <dbReference type="EMBL" id="GAA0971234.1"/>
    </source>
</evidence>
<dbReference type="EMBL" id="BAAAHH010000092">
    <property type="protein sequence ID" value="GAA0971234.1"/>
    <property type="molecule type" value="Genomic_DNA"/>
</dbReference>
<dbReference type="Gene3D" id="1.10.260.40">
    <property type="entry name" value="lambda repressor-like DNA-binding domains"/>
    <property type="match status" value="1"/>
</dbReference>
<comment type="caution">
    <text evidence="2">The sequence shown here is derived from an EMBL/GenBank/DDBJ whole genome shotgun (WGS) entry which is preliminary data.</text>
</comment>
<accession>A0ABN1S2X0</accession>
<dbReference type="SUPFAM" id="SSF47413">
    <property type="entry name" value="lambda repressor-like DNA-binding domains"/>
    <property type="match status" value="1"/>
</dbReference>
<protein>
    <recommendedName>
        <fullName evidence="1">HTH cro/C1-type domain-containing protein</fullName>
    </recommendedName>
</protein>
<gene>
    <name evidence="2" type="ORF">GCM10009550_79430</name>
</gene>
<reference evidence="2 3" key="1">
    <citation type="journal article" date="2019" name="Int. J. Syst. Evol. Microbiol.">
        <title>The Global Catalogue of Microorganisms (GCM) 10K type strain sequencing project: providing services to taxonomists for standard genome sequencing and annotation.</title>
        <authorList>
            <consortium name="The Broad Institute Genomics Platform"/>
            <consortium name="The Broad Institute Genome Sequencing Center for Infectious Disease"/>
            <person name="Wu L."/>
            <person name="Ma J."/>
        </authorList>
    </citation>
    <scope>NUCLEOTIDE SEQUENCE [LARGE SCALE GENOMIC DNA]</scope>
    <source>
        <strain evidence="2 3">JCM 10696</strain>
    </source>
</reference>
<dbReference type="SMART" id="SM00530">
    <property type="entry name" value="HTH_XRE"/>
    <property type="match status" value="1"/>
</dbReference>
<keyword evidence="3" id="KW-1185">Reference proteome</keyword>